<dbReference type="AlphaFoldDB" id="A0A518BHP4"/>
<dbReference type="CDD" id="cd00537">
    <property type="entry name" value="MTHFR"/>
    <property type="match status" value="1"/>
</dbReference>
<name>A0A518BHP4_9BACT</name>
<organism evidence="13 14">
    <name type="scientific">Engelhardtia mirabilis</name>
    <dbReference type="NCBI Taxonomy" id="2528011"/>
    <lineage>
        <taxon>Bacteria</taxon>
        <taxon>Pseudomonadati</taxon>
        <taxon>Planctomycetota</taxon>
        <taxon>Planctomycetia</taxon>
        <taxon>Planctomycetia incertae sedis</taxon>
        <taxon>Engelhardtia</taxon>
    </lineage>
</organism>
<evidence type="ECO:0000256" key="5">
    <source>
        <dbReference type="ARBA" id="ARBA00022630"/>
    </source>
</evidence>
<evidence type="ECO:0000313" key="13">
    <source>
        <dbReference type="EMBL" id="QDU66491.1"/>
    </source>
</evidence>
<evidence type="ECO:0000256" key="10">
    <source>
        <dbReference type="ARBA" id="ARBA00034478"/>
    </source>
</evidence>
<dbReference type="InterPro" id="IPR003171">
    <property type="entry name" value="Mehydrof_redctse-like"/>
</dbReference>
<dbReference type="Proteomes" id="UP000316921">
    <property type="component" value="Chromosome"/>
</dbReference>
<comment type="pathway">
    <text evidence="10">Amino-acid biosynthesis; L-methionine biosynthesis via de novo pathway.</text>
</comment>
<evidence type="ECO:0000256" key="8">
    <source>
        <dbReference type="ARBA" id="ARBA00023027"/>
    </source>
</evidence>
<dbReference type="GO" id="GO:0106312">
    <property type="term" value="F:methylenetetrahydrofolate reductase (NADH) activity"/>
    <property type="evidence" value="ECO:0007669"/>
    <property type="project" value="UniProtKB-EC"/>
</dbReference>
<dbReference type="EMBL" id="CP036287">
    <property type="protein sequence ID" value="QDU66491.1"/>
    <property type="molecule type" value="Genomic_DNA"/>
</dbReference>
<keyword evidence="8" id="KW-0520">NAD</keyword>
<keyword evidence="5 12" id="KW-0285">Flavoprotein</keyword>
<dbReference type="InterPro" id="IPR004620">
    <property type="entry name" value="MTHF_reductase_bac"/>
</dbReference>
<gene>
    <name evidence="13" type="primary">metF</name>
    <name evidence="13" type="ORF">Pla133_15650</name>
</gene>
<comment type="cofactor">
    <cofactor evidence="1 12">
        <name>FAD</name>
        <dbReference type="ChEBI" id="CHEBI:57692"/>
    </cofactor>
</comment>
<evidence type="ECO:0000256" key="7">
    <source>
        <dbReference type="ARBA" id="ARBA00023002"/>
    </source>
</evidence>
<keyword evidence="7 12" id="KW-0560">Oxidoreductase</keyword>
<dbReference type="GO" id="GO:0009086">
    <property type="term" value="P:methionine biosynthetic process"/>
    <property type="evidence" value="ECO:0007669"/>
    <property type="project" value="UniProtKB-KW"/>
</dbReference>
<dbReference type="NCBIfam" id="TIGR00676">
    <property type="entry name" value="fadh2"/>
    <property type="match status" value="1"/>
</dbReference>
<dbReference type="Gene3D" id="3.20.20.220">
    <property type="match status" value="1"/>
</dbReference>
<keyword evidence="4" id="KW-0028">Amino-acid biosynthesis</keyword>
<evidence type="ECO:0000256" key="2">
    <source>
        <dbReference type="ARBA" id="ARBA00004777"/>
    </source>
</evidence>
<dbReference type="KEGG" id="pbap:Pla133_15650"/>
<dbReference type="Pfam" id="PF02219">
    <property type="entry name" value="MTHFR"/>
    <property type="match status" value="1"/>
</dbReference>
<evidence type="ECO:0000256" key="3">
    <source>
        <dbReference type="ARBA" id="ARBA00006743"/>
    </source>
</evidence>
<dbReference type="PANTHER" id="PTHR45754:SF3">
    <property type="entry name" value="METHYLENETETRAHYDROFOLATE REDUCTASE (NADPH)"/>
    <property type="match status" value="1"/>
</dbReference>
<dbReference type="GO" id="GO:0071949">
    <property type="term" value="F:FAD binding"/>
    <property type="evidence" value="ECO:0007669"/>
    <property type="project" value="TreeGrafter"/>
</dbReference>
<accession>A0A518BHP4</accession>
<evidence type="ECO:0000256" key="4">
    <source>
        <dbReference type="ARBA" id="ARBA00022605"/>
    </source>
</evidence>
<dbReference type="RefSeq" id="WP_145064325.1">
    <property type="nucleotide sequence ID" value="NZ_CP036287.1"/>
</dbReference>
<keyword evidence="14" id="KW-1185">Reference proteome</keyword>
<evidence type="ECO:0000256" key="9">
    <source>
        <dbReference type="ARBA" id="ARBA00023167"/>
    </source>
</evidence>
<dbReference type="SUPFAM" id="SSF51730">
    <property type="entry name" value="FAD-linked oxidoreductase"/>
    <property type="match status" value="1"/>
</dbReference>
<evidence type="ECO:0000256" key="11">
    <source>
        <dbReference type="ARBA" id="ARBA00048628"/>
    </source>
</evidence>
<protein>
    <recommendedName>
        <fullName evidence="12">Methylenetetrahydrofolate reductase</fullName>
        <ecNumber evidence="12">1.5.1.54</ecNumber>
    </recommendedName>
</protein>
<keyword evidence="6 12" id="KW-0274">FAD</keyword>
<keyword evidence="9" id="KW-0486">Methionine biosynthesis</keyword>
<dbReference type="UniPathway" id="UPA00193"/>
<reference evidence="13 14" key="1">
    <citation type="submission" date="2019-02" db="EMBL/GenBank/DDBJ databases">
        <title>Deep-cultivation of Planctomycetes and their phenomic and genomic characterization uncovers novel biology.</title>
        <authorList>
            <person name="Wiegand S."/>
            <person name="Jogler M."/>
            <person name="Boedeker C."/>
            <person name="Pinto D."/>
            <person name="Vollmers J."/>
            <person name="Rivas-Marin E."/>
            <person name="Kohn T."/>
            <person name="Peeters S.H."/>
            <person name="Heuer A."/>
            <person name="Rast P."/>
            <person name="Oberbeckmann S."/>
            <person name="Bunk B."/>
            <person name="Jeske O."/>
            <person name="Meyerdierks A."/>
            <person name="Storesund J.E."/>
            <person name="Kallscheuer N."/>
            <person name="Luecker S."/>
            <person name="Lage O.M."/>
            <person name="Pohl T."/>
            <person name="Merkel B.J."/>
            <person name="Hornburger P."/>
            <person name="Mueller R.-W."/>
            <person name="Bruemmer F."/>
            <person name="Labrenz M."/>
            <person name="Spormann A.M."/>
            <person name="Op den Camp H."/>
            <person name="Overmann J."/>
            <person name="Amann R."/>
            <person name="Jetten M.S.M."/>
            <person name="Mascher T."/>
            <person name="Medema M.H."/>
            <person name="Devos D.P."/>
            <person name="Kaster A.-K."/>
            <person name="Ovreas L."/>
            <person name="Rohde M."/>
            <person name="Galperin M.Y."/>
            <person name="Jogler C."/>
        </authorList>
    </citation>
    <scope>NUCLEOTIDE SEQUENCE [LARGE SCALE GENOMIC DNA]</scope>
    <source>
        <strain evidence="13 14">Pla133</strain>
    </source>
</reference>
<dbReference type="GO" id="GO:0035999">
    <property type="term" value="P:tetrahydrofolate interconversion"/>
    <property type="evidence" value="ECO:0007669"/>
    <property type="project" value="UniProtKB-UniPathway"/>
</dbReference>
<sequence length="292" mass="31876">MRISQMHGLGAPVFSFEFFPPKTPEAVEELVSTVAELRDMHTPDFVSVTYGAGGSTRETTLATIARIQNELKITAMAHLTCVGHTAAELKTIVQQLVDAGVENILALRGDPPKGETEFTRTSGGFGYASELVGFLQQNFDVCIGGACYPECHPESKTRADDLDYARQKVAAGASHLTTQLFFENRDYFEYVERARKMGIEVPIVPGIMPITNVKQIQRFTKMCGAQIPEALLGRLERVADDPGAVMAIGIEHAILQCRDLIAGGAPGVHFYTLNKSYATRSILAALRGLRTR</sequence>
<dbReference type="PANTHER" id="PTHR45754">
    <property type="entry name" value="METHYLENETETRAHYDROFOLATE REDUCTASE"/>
    <property type="match status" value="1"/>
</dbReference>
<evidence type="ECO:0000256" key="12">
    <source>
        <dbReference type="RuleBase" id="RU003862"/>
    </source>
</evidence>
<evidence type="ECO:0000313" key="14">
    <source>
        <dbReference type="Proteomes" id="UP000316921"/>
    </source>
</evidence>
<dbReference type="InterPro" id="IPR029041">
    <property type="entry name" value="FAD-linked_oxidoreductase-like"/>
</dbReference>
<comment type="pathway">
    <text evidence="2 12">One-carbon metabolism; tetrahydrofolate interconversion.</text>
</comment>
<comment type="similarity">
    <text evidence="3 12">Belongs to the methylenetetrahydrofolate reductase family.</text>
</comment>
<evidence type="ECO:0000256" key="1">
    <source>
        <dbReference type="ARBA" id="ARBA00001974"/>
    </source>
</evidence>
<comment type="catalytic activity">
    <reaction evidence="11">
        <text>(6S)-5-methyl-5,6,7,8-tetrahydrofolate + NAD(+) = (6R)-5,10-methylene-5,6,7,8-tetrahydrofolate + NADH + H(+)</text>
        <dbReference type="Rhea" id="RHEA:19821"/>
        <dbReference type="ChEBI" id="CHEBI:15378"/>
        <dbReference type="ChEBI" id="CHEBI:15636"/>
        <dbReference type="ChEBI" id="CHEBI:18608"/>
        <dbReference type="ChEBI" id="CHEBI:57540"/>
        <dbReference type="ChEBI" id="CHEBI:57945"/>
        <dbReference type="EC" id="1.5.1.54"/>
    </reaction>
    <physiologicalReaction direction="right-to-left" evidence="11">
        <dbReference type="Rhea" id="RHEA:19823"/>
    </physiologicalReaction>
</comment>
<dbReference type="EC" id="1.5.1.54" evidence="12"/>
<evidence type="ECO:0000256" key="6">
    <source>
        <dbReference type="ARBA" id="ARBA00022827"/>
    </source>
</evidence>
<proteinExistence type="inferred from homology"/>
<dbReference type="GO" id="GO:0005829">
    <property type="term" value="C:cytosol"/>
    <property type="evidence" value="ECO:0007669"/>
    <property type="project" value="InterPro"/>
</dbReference>